<evidence type="ECO:0000313" key="2">
    <source>
        <dbReference type="Proteomes" id="UP001551582"/>
    </source>
</evidence>
<dbReference type="EMBL" id="JBEZLS010000026">
    <property type="protein sequence ID" value="MEU9354938.1"/>
    <property type="molecule type" value="Genomic_DNA"/>
</dbReference>
<name>A0ABV3ECQ3_9ACTN</name>
<proteinExistence type="predicted"/>
<evidence type="ECO:0000313" key="1">
    <source>
        <dbReference type="EMBL" id="MEU9354938.1"/>
    </source>
</evidence>
<protein>
    <submittedName>
        <fullName evidence="1">Uncharacterized protein</fullName>
    </submittedName>
</protein>
<dbReference type="RefSeq" id="WP_359987096.1">
    <property type="nucleotide sequence ID" value="NZ_JBEZLS010000026.1"/>
</dbReference>
<comment type="caution">
    <text evidence="1">The sequence shown here is derived from an EMBL/GenBank/DDBJ whole genome shotgun (WGS) entry which is preliminary data.</text>
</comment>
<keyword evidence="2" id="KW-1185">Reference proteome</keyword>
<sequence>MTTELRAYNAKDEQLYFLPDENARQFEAFDTVGAAFDRMEALKSAYRWDRERRHDTGNGFVRNRIAYFRMDDEKWTRDAVTEHAQVRAARKAKLAAHNDGASTEPQEAVSAPVLADWERETLARAGEAPAVVRDVTADEEAAQEAQEDAALCTHSAECDTPAVGSVRAVNQRTGKGLIAGVFCSGHLTHPAETFTGDYRFEYLPVDAREPQKAPAAPAEEKAANILGPGAKWIRHNFTPGQGLPYRTVRRDSALDLIAENLRTGAKVYPHTEGGVKIEPTNSETSHWLQPFPTF</sequence>
<dbReference type="Proteomes" id="UP001551582">
    <property type="component" value="Unassembled WGS sequence"/>
</dbReference>
<gene>
    <name evidence="1" type="ORF">AB0D65_29085</name>
</gene>
<reference evidence="1 2" key="1">
    <citation type="submission" date="2024-06" db="EMBL/GenBank/DDBJ databases">
        <title>The Natural Products Discovery Center: Release of the First 8490 Sequenced Strains for Exploring Actinobacteria Biosynthetic Diversity.</title>
        <authorList>
            <person name="Kalkreuter E."/>
            <person name="Kautsar S.A."/>
            <person name="Yang D."/>
            <person name="Bader C.D."/>
            <person name="Teijaro C.N."/>
            <person name="Fluegel L."/>
            <person name="Davis C.M."/>
            <person name="Simpson J.R."/>
            <person name="Lauterbach L."/>
            <person name="Steele A.D."/>
            <person name="Gui C."/>
            <person name="Meng S."/>
            <person name="Li G."/>
            <person name="Viehrig K."/>
            <person name="Ye F."/>
            <person name="Su P."/>
            <person name="Kiefer A.F."/>
            <person name="Nichols A."/>
            <person name="Cepeda A.J."/>
            <person name="Yan W."/>
            <person name="Fan B."/>
            <person name="Jiang Y."/>
            <person name="Adhikari A."/>
            <person name="Zheng C.-J."/>
            <person name="Schuster L."/>
            <person name="Cowan T.M."/>
            <person name="Smanski M.J."/>
            <person name="Chevrette M.G."/>
            <person name="De Carvalho L.P.S."/>
            <person name="Shen B."/>
        </authorList>
    </citation>
    <scope>NUCLEOTIDE SEQUENCE [LARGE SCALE GENOMIC DNA]</scope>
    <source>
        <strain evidence="1 2">NPDC048274</strain>
    </source>
</reference>
<organism evidence="1 2">
    <name type="scientific">Streptomyces griseoloalbus</name>
    <dbReference type="NCBI Taxonomy" id="67303"/>
    <lineage>
        <taxon>Bacteria</taxon>
        <taxon>Bacillati</taxon>
        <taxon>Actinomycetota</taxon>
        <taxon>Actinomycetes</taxon>
        <taxon>Kitasatosporales</taxon>
        <taxon>Streptomycetaceae</taxon>
        <taxon>Streptomyces</taxon>
    </lineage>
</organism>
<accession>A0ABV3ECQ3</accession>